<dbReference type="Gene3D" id="1.25.40.10">
    <property type="entry name" value="Tetratricopeptide repeat domain"/>
    <property type="match status" value="1"/>
</dbReference>
<organism evidence="3">
    <name type="scientific">marine metagenome</name>
    <dbReference type="NCBI Taxonomy" id="408172"/>
    <lineage>
        <taxon>unclassified sequences</taxon>
        <taxon>metagenomes</taxon>
        <taxon>ecological metagenomes</taxon>
    </lineage>
</organism>
<dbReference type="GO" id="GO:0046813">
    <property type="term" value="P:receptor-mediated virion attachment to host cell"/>
    <property type="evidence" value="ECO:0007669"/>
    <property type="project" value="TreeGrafter"/>
</dbReference>
<keyword evidence="2" id="KW-0802">TPR repeat</keyword>
<accession>A0A382BQV7</accession>
<reference evidence="3" key="1">
    <citation type="submission" date="2018-05" db="EMBL/GenBank/DDBJ databases">
        <authorList>
            <person name="Lanie J.A."/>
            <person name="Ng W.-L."/>
            <person name="Kazmierczak K.M."/>
            <person name="Andrzejewski T.M."/>
            <person name="Davidsen T.M."/>
            <person name="Wayne K.J."/>
            <person name="Tettelin H."/>
            <person name="Glass J.I."/>
            <person name="Rusch D."/>
            <person name="Podicherti R."/>
            <person name="Tsui H.-C.T."/>
            <person name="Winkler M.E."/>
        </authorList>
    </citation>
    <scope>NUCLEOTIDE SEQUENCE</scope>
</reference>
<dbReference type="InterPro" id="IPR011990">
    <property type="entry name" value="TPR-like_helical_dom_sf"/>
</dbReference>
<dbReference type="InterPro" id="IPR050498">
    <property type="entry name" value="Ycf3"/>
</dbReference>
<dbReference type="PANTHER" id="PTHR44858:SF1">
    <property type="entry name" value="UDP-N-ACETYLGLUCOSAMINE--PEPTIDE N-ACETYLGLUCOSAMINYLTRANSFERASE SPINDLY-RELATED"/>
    <property type="match status" value="1"/>
</dbReference>
<dbReference type="EMBL" id="UINC01030887">
    <property type="protein sequence ID" value="SVB16009.1"/>
    <property type="molecule type" value="Genomic_DNA"/>
</dbReference>
<dbReference type="PANTHER" id="PTHR44858">
    <property type="entry name" value="TETRATRICOPEPTIDE REPEAT PROTEIN 6"/>
    <property type="match status" value="1"/>
</dbReference>
<evidence type="ECO:0000313" key="3">
    <source>
        <dbReference type="EMBL" id="SVB16009.1"/>
    </source>
</evidence>
<dbReference type="InterPro" id="IPR019734">
    <property type="entry name" value="TPR_rpt"/>
</dbReference>
<protein>
    <submittedName>
        <fullName evidence="3">Uncharacterized protein</fullName>
    </submittedName>
</protein>
<dbReference type="SUPFAM" id="SSF48452">
    <property type="entry name" value="TPR-like"/>
    <property type="match status" value="1"/>
</dbReference>
<sequence length="195" mass="22426">MSQNGTFLLVATTWVLLFGFAPDTWSQEKAEDWFLKGNTLRLQGHFEEAVDAYKKSIERNPNATVAHFNLALAYKNLNKPKKAAVAFEKAVELEPGNLDARYSLGNIYNHLERWEDAIAQLNIVVHRRQDDAEAHGNLGWAYYNFRKGPPFKYLVIINLRKAVDLFELKNQHEAANSTRKVLDDAMIKFNFNKKN</sequence>
<dbReference type="Pfam" id="PF13414">
    <property type="entry name" value="TPR_11"/>
    <property type="match status" value="1"/>
</dbReference>
<proteinExistence type="predicted"/>
<dbReference type="GO" id="GO:0009279">
    <property type="term" value="C:cell outer membrane"/>
    <property type="evidence" value="ECO:0007669"/>
    <property type="project" value="TreeGrafter"/>
</dbReference>
<evidence type="ECO:0000256" key="1">
    <source>
        <dbReference type="ARBA" id="ARBA00022737"/>
    </source>
</evidence>
<name>A0A382BQV7_9ZZZZ</name>
<gene>
    <name evidence="3" type="ORF">METZ01_LOCUS168863</name>
</gene>
<keyword evidence="1" id="KW-0677">Repeat</keyword>
<dbReference type="AlphaFoldDB" id="A0A382BQV7"/>
<dbReference type="Pfam" id="PF14559">
    <property type="entry name" value="TPR_19"/>
    <property type="match status" value="1"/>
</dbReference>
<evidence type="ECO:0000256" key="2">
    <source>
        <dbReference type="ARBA" id="ARBA00022803"/>
    </source>
</evidence>
<dbReference type="SMART" id="SM00028">
    <property type="entry name" value="TPR"/>
    <property type="match status" value="3"/>
</dbReference>
<dbReference type="PROSITE" id="PS50005">
    <property type="entry name" value="TPR"/>
    <property type="match status" value="2"/>
</dbReference>